<keyword evidence="2 8" id="KW-0963">Cytoplasm</keyword>
<evidence type="ECO:0000256" key="3">
    <source>
        <dbReference type="ARBA" id="ARBA00022679"/>
    </source>
</evidence>
<name>A0A419T6V2_9FIRM</name>
<dbReference type="Pfam" id="PF01121">
    <property type="entry name" value="CoaE"/>
    <property type="match status" value="1"/>
</dbReference>
<keyword evidence="6 8" id="KW-0067">ATP-binding</keyword>
<proteinExistence type="inferred from homology"/>
<evidence type="ECO:0000313" key="10">
    <source>
        <dbReference type="EMBL" id="RKD33172.1"/>
    </source>
</evidence>
<dbReference type="GO" id="GO:0005737">
    <property type="term" value="C:cytoplasm"/>
    <property type="evidence" value="ECO:0007669"/>
    <property type="project" value="UniProtKB-SubCell"/>
</dbReference>
<comment type="subcellular location">
    <subcellularLocation>
        <location evidence="8">Cytoplasm</location>
    </subcellularLocation>
</comment>
<evidence type="ECO:0000256" key="7">
    <source>
        <dbReference type="ARBA" id="ARBA00022993"/>
    </source>
</evidence>
<dbReference type="GO" id="GO:0004140">
    <property type="term" value="F:dephospho-CoA kinase activity"/>
    <property type="evidence" value="ECO:0007669"/>
    <property type="project" value="UniProtKB-UniRule"/>
</dbReference>
<dbReference type="Proteomes" id="UP000284177">
    <property type="component" value="Unassembled WGS sequence"/>
</dbReference>
<dbReference type="Gene3D" id="3.40.50.300">
    <property type="entry name" value="P-loop containing nucleotide triphosphate hydrolases"/>
    <property type="match status" value="1"/>
</dbReference>
<comment type="similarity">
    <text evidence="1 8">Belongs to the CoaE family.</text>
</comment>
<keyword evidence="5 8" id="KW-0418">Kinase</keyword>
<dbReference type="PROSITE" id="PS51219">
    <property type="entry name" value="DPCK"/>
    <property type="match status" value="1"/>
</dbReference>
<accession>A0A419T6V2</accession>
<comment type="caution">
    <text evidence="10">The sequence shown here is derived from an EMBL/GenBank/DDBJ whole genome shotgun (WGS) entry which is preliminary data.</text>
</comment>
<dbReference type="NCBIfam" id="TIGR00152">
    <property type="entry name" value="dephospho-CoA kinase"/>
    <property type="match status" value="1"/>
</dbReference>
<evidence type="ECO:0000256" key="9">
    <source>
        <dbReference type="NCBIfam" id="TIGR00152"/>
    </source>
</evidence>
<keyword evidence="4 8" id="KW-0547">Nucleotide-binding</keyword>
<dbReference type="EMBL" id="MCIB01000007">
    <property type="protein sequence ID" value="RKD33172.1"/>
    <property type="molecule type" value="Genomic_DNA"/>
</dbReference>
<feature type="binding site" evidence="8">
    <location>
        <begin position="18"/>
        <end position="23"/>
    </location>
    <ligand>
        <name>ATP</name>
        <dbReference type="ChEBI" id="CHEBI:30616"/>
    </ligand>
</feature>
<dbReference type="EC" id="2.7.1.24" evidence="8 9"/>
<dbReference type="SUPFAM" id="SSF52540">
    <property type="entry name" value="P-loop containing nucleoside triphosphate hydrolases"/>
    <property type="match status" value="1"/>
</dbReference>
<dbReference type="GO" id="GO:0005524">
    <property type="term" value="F:ATP binding"/>
    <property type="evidence" value="ECO:0007669"/>
    <property type="project" value="UniProtKB-UniRule"/>
</dbReference>
<dbReference type="InterPro" id="IPR027417">
    <property type="entry name" value="P-loop_NTPase"/>
</dbReference>
<dbReference type="OrthoDB" id="9812943at2"/>
<dbReference type="UniPathway" id="UPA00241">
    <property type="reaction ID" value="UER00356"/>
</dbReference>
<dbReference type="RefSeq" id="WP_120167941.1">
    <property type="nucleotide sequence ID" value="NZ_MCIB01000007.1"/>
</dbReference>
<dbReference type="InterPro" id="IPR001977">
    <property type="entry name" value="Depp_CoAkinase"/>
</dbReference>
<evidence type="ECO:0000256" key="6">
    <source>
        <dbReference type="ARBA" id="ARBA00022840"/>
    </source>
</evidence>
<evidence type="ECO:0000256" key="5">
    <source>
        <dbReference type="ARBA" id="ARBA00022777"/>
    </source>
</evidence>
<dbReference type="PANTHER" id="PTHR10695:SF46">
    <property type="entry name" value="BIFUNCTIONAL COENZYME A SYNTHASE-RELATED"/>
    <property type="match status" value="1"/>
</dbReference>
<keyword evidence="7 8" id="KW-0173">Coenzyme A biosynthesis</keyword>
<organism evidence="10 11">
    <name type="scientific">Thermohalobacter berrensis</name>
    <dbReference type="NCBI Taxonomy" id="99594"/>
    <lineage>
        <taxon>Bacteria</taxon>
        <taxon>Bacillati</taxon>
        <taxon>Bacillota</taxon>
        <taxon>Tissierellia</taxon>
        <taxon>Tissierellales</taxon>
        <taxon>Thermohalobacteraceae</taxon>
        <taxon>Thermohalobacter</taxon>
    </lineage>
</organism>
<keyword evidence="3 8" id="KW-0808">Transferase</keyword>
<keyword evidence="11" id="KW-1185">Reference proteome</keyword>
<evidence type="ECO:0000256" key="2">
    <source>
        <dbReference type="ARBA" id="ARBA00022490"/>
    </source>
</evidence>
<protein>
    <recommendedName>
        <fullName evidence="8 9">Dephospho-CoA kinase</fullName>
        <ecNumber evidence="8 9">2.7.1.24</ecNumber>
    </recommendedName>
    <alternativeName>
        <fullName evidence="8">Dephosphocoenzyme A kinase</fullName>
    </alternativeName>
</protein>
<dbReference type="AlphaFoldDB" id="A0A419T6V2"/>
<evidence type="ECO:0000313" key="11">
    <source>
        <dbReference type="Proteomes" id="UP000284177"/>
    </source>
</evidence>
<comment type="catalytic activity">
    <reaction evidence="8">
        <text>3'-dephospho-CoA + ATP = ADP + CoA + H(+)</text>
        <dbReference type="Rhea" id="RHEA:18245"/>
        <dbReference type="ChEBI" id="CHEBI:15378"/>
        <dbReference type="ChEBI" id="CHEBI:30616"/>
        <dbReference type="ChEBI" id="CHEBI:57287"/>
        <dbReference type="ChEBI" id="CHEBI:57328"/>
        <dbReference type="ChEBI" id="CHEBI:456216"/>
        <dbReference type="EC" id="2.7.1.24"/>
    </reaction>
</comment>
<dbReference type="GO" id="GO:0015937">
    <property type="term" value="P:coenzyme A biosynthetic process"/>
    <property type="evidence" value="ECO:0007669"/>
    <property type="project" value="UniProtKB-UniRule"/>
</dbReference>
<dbReference type="FunFam" id="3.40.50.300:FF:000991">
    <property type="entry name" value="Dephospho-CoA kinase"/>
    <property type="match status" value="1"/>
</dbReference>
<evidence type="ECO:0000256" key="8">
    <source>
        <dbReference type="HAMAP-Rule" id="MF_00376"/>
    </source>
</evidence>
<dbReference type="PANTHER" id="PTHR10695">
    <property type="entry name" value="DEPHOSPHO-COA KINASE-RELATED"/>
    <property type="match status" value="1"/>
</dbReference>
<sequence>MKQNNIKAKIIGITGGIASGKSTVTGILKDKGYPVIDADIISREVVNVGKPAYSDIVNEFGEDILNRDLTINRKKLGDIIFKNEEFRKKLNKIVHPRVVQEIKDKIVEYSKRSNVIFLDIPLLIEEREKLNDYGLIFDEIWLVYVDEKLQLKRLMNRDNTSKEEAYQRMKAQMPLNKKKKYADVIIDNSGNIDQLKHKINSLLNELT</sequence>
<dbReference type="CDD" id="cd02022">
    <property type="entry name" value="DPCK"/>
    <property type="match status" value="1"/>
</dbReference>
<dbReference type="HAMAP" id="MF_00376">
    <property type="entry name" value="Dephospho_CoA_kinase"/>
    <property type="match status" value="1"/>
</dbReference>
<comment type="pathway">
    <text evidence="8">Cofactor biosynthesis; coenzyme A biosynthesis; CoA from (R)-pantothenate: step 5/5.</text>
</comment>
<comment type="function">
    <text evidence="8">Catalyzes the phosphorylation of the 3'-hydroxyl group of dephosphocoenzyme A to form coenzyme A.</text>
</comment>
<gene>
    <name evidence="8" type="primary">coaE</name>
    <name evidence="10" type="ORF">BET03_09650</name>
</gene>
<evidence type="ECO:0000256" key="1">
    <source>
        <dbReference type="ARBA" id="ARBA00009018"/>
    </source>
</evidence>
<evidence type="ECO:0000256" key="4">
    <source>
        <dbReference type="ARBA" id="ARBA00022741"/>
    </source>
</evidence>
<reference evidence="10 11" key="1">
    <citation type="submission" date="2016-08" db="EMBL/GenBank/DDBJ databases">
        <title>Novel Firmicutes and Novel Genomes.</title>
        <authorList>
            <person name="Poppleton D.I."/>
            <person name="Gribaldo S."/>
        </authorList>
    </citation>
    <scope>NUCLEOTIDE SEQUENCE [LARGE SCALE GENOMIC DNA]</scope>
    <source>
        <strain evidence="10 11">CTT3</strain>
    </source>
</reference>